<dbReference type="OrthoDB" id="156685at2"/>
<dbReference type="RefSeq" id="WP_127193424.1">
    <property type="nucleotide sequence ID" value="NZ_RZNY01000015.1"/>
</dbReference>
<protein>
    <submittedName>
        <fullName evidence="1">Uncharacterized protein</fullName>
    </submittedName>
</protein>
<gene>
    <name evidence="1" type="ORF">EJP82_17850</name>
</gene>
<comment type="caution">
    <text evidence="1">The sequence shown here is derived from an EMBL/GenBank/DDBJ whole genome shotgun (WGS) entry which is preliminary data.</text>
</comment>
<dbReference type="EMBL" id="RZNY01000015">
    <property type="protein sequence ID" value="RUT44478.1"/>
    <property type="molecule type" value="Genomic_DNA"/>
</dbReference>
<dbReference type="Pfam" id="PF21820">
    <property type="entry name" value="DUF6886"/>
    <property type="match status" value="1"/>
</dbReference>
<dbReference type="Proteomes" id="UP000279446">
    <property type="component" value="Unassembled WGS sequence"/>
</dbReference>
<keyword evidence="2" id="KW-1185">Reference proteome</keyword>
<sequence length="170" mass="20131">MKLLYHFSEESNIKLFKPRVKHNRQDMPPVVWAIDQEHEHTFYFPRNCPRIVYRRNEGISAEDNLKFFGITNADTVITVENHWYETIMNTTTYRYSMPAESFKLFDKTAGYYISEHEITPTEIKPINNLLKRQVDLGIDVRFTTNLSPLREALRHSTVSDFGIHRFENGM</sequence>
<reference evidence="1 2" key="1">
    <citation type="submission" date="2018-12" db="EMBL/GenBank/DDBJ databases">
        <authorList>
            <person name="Sun L."/>
            <person name="Chen Z."/>
        </authorList>
    </citation>
    <scope>NUCLEOTIDE SEQUENCE [LARGE SCALE GENOMIC DNA]</scope>
    <source>
        <strain evidence="1 2">DSM 15890</strain>
    </source>
</reference>
<name>A0A3S1DPT6_9BACL</name>
<accession>A0A3S1DPT6</accession>
<organism evidence="1 2">
    <name type="scientific">Paenibacillus anaericanus</name>
    <dbReference type="NCBI Taxonomy" id="170367"/>
    <lineage>
        <taxon>Bacteria</taxon>
        <taxon>Bacillati</taxon>
        <taxon>Bacillota</taxon>
        <taxon>Bacilli</taxon>
        <taxon>Bacillales</taxon>
        <taxon>Paenibacillaceae</taxon>
        <taxon>Paenibacillus</taxon>
    </lineage>
</organism>
<evidence type="ECO:0000313" key="1">
    <source>
        <dbReference type="EMBL" id="RUT44478.1"/>
    </source>
</evidence>
<dbReference type="AlphaFoldDB" id="A0A3S1DPT6"/>
<dbReference type="InterPro" id="IPR049253">
    <property type="entry name" value="DUF6886"/>
</dbReference>
<proteinExistence type="predicted"/>
<evidence type="ECO:0000313" key="2">
    <source>
        <dbReference type="Proteomes" id="UP000279446"/>
    </source>
</evidence>